<gene>
    <name evidence="5" type="ORF">ON006_14450</name>
</gene>
<dbReference type="KEGG" id="dpf:ON006_14450"/>
<dbReference type="GO" id="GO:0004065">
    <property type="term" value="F:arylsulfatase activity"/>
    <property type="evidence" value="ECO:0007669"/>
    <property type="project" value="TreeGrafter"/>
</dbReference>
<dbReference type="RefSeq" id="WP_244820501.1">
    <property type="nucleotide sequence ID" value="NZ_CP112998.1"/>
</dbReference>
<dbReference type="InterPro" id="IPR000917">
    <property type="entry name" value="Sulfatase_N"/>
</dbReference>
<dbReference type="InterPro" id="IPR050738">
    <property type="entry name" value="Sulfatase"/>
</dbReference>
<dbReference type="InterPro" id="IPR017850">
    <property type="entry name" value="Alkaline_phosphatase_core_sf"/>
</dbReference>
<feature type="signal peptide" evidence="3">
    <location>
        <begin position="1"/>
        <end position="27"/>
    </location>
</feature>
<protein>
    <submittedName>
        <fullName evidence="5">Sulfatase</fullName>
    </submittedName>
</protein>
<name>A0A9E8SSA9_9BACT</name>
<dbReference type="SUPFAM" id="SSF53649">
    <property type="entry name" value="Alkaline phosphatase-like"/>
    <property type="match status" value="1"/>
</dbReference>
<dbReference type="CDD" id="cd16031">
    <property type="entry name" value="G6S_like"/>
    <property type="match status" value="1"/>
</dbReference>
<dbReference type="AlphaFoldDB" id="A0A9E8SSA9"/>
<evidence type="ECO:0000313" key="5">
    <source>
        <dbReference type="EMBL" id="WAC15137.1"/>
    </source>
</evidence>
<feature type="chain" id="PRO_5039459750" evidence="3">
    <location>
        <begin position="28"/>
        <end position="503"/>
    </location>
</feature>
<dbReference type="PANTHER" id="PTHR42693">
    <property type="entry name" value="ARYLSULFATASE FAMILY MEMBER"/>
    <property type="match status" value="1"/>
</dbReference>
<evidence type="ECO:0000256" key="2">
    <source>
        <dbReference type="ARBA" id="ARBA00022801"/>
    </source>
</evidence>
<comment type="similarity">
    <text evidence="1">Belongs to the sulfatase family.</text>
</comment>
<dbReference type="Pfam" id="PF00884">
    <property type="entry name" value="Sulfatase"/>
    <property type="match status" value="1"/>
</dbReference>
<dbReference type="EMBL" id="CP112998">
    <property type="protein sequence ID" value="WAC15137.1"/>
    <property type="molecule type" value="Genomic_DNA"/>
</dbReference>
<evidence type="ECO:0000259" key="4">
    <source>
        <dbReference type="Pfam" id="PF00884"/>
    </source>
</evidence>
<keyword evidence="2" id="KW-0378">Hydrolase</keyword>
<keyword evidence="6" id="KW-1185">Reference proteome</keyword>
<evidence type="ECO:0000256" key="3">
    <source>
        <dbReference type="SAM" id="SignalP"/>
    </source>
</evidence>
<evidence type="ECO:0000256" key="1">
    <source>
        <dbReference type="ARBA" id="ARBA00008779"/>
    </source>
</evidence>
<organism evidence="5 6">
    <name type="scientific">Dyadobacter pollutisoli</name>
    <dbReference type="NCBI Taxonomy" id="2910158"/>
    <lineage>
        <taxon>Bacteria</taxon>
        <taxon>Pseudomonadati</taxon>
        <taxon>Bacteroidota</taxon>
        <taxon>Cytophagia</taxon>
        <taxon>Cytophagales</taxon>
        <taxon>Spirosomataceae</taxon>
        <taxon>Dyadobacter</taxon>
    </lineage>
</organism>
<feature type="domain" description="Sulfatase N-terminal" evidence="4">
    <location>
        <begin position="73"/>
        <end position="404"/>
    </location>
</feature>
<keyword evidence="3" id="KW-0732">Signal</keyword>
<sequence length="503" mass="56760">MLLNTKTFFRLSATGIFALLITGFALAASGPVITAKRQKAAKPNISIVDQWKYWYDGKDSMRVAETKSVANRPNVIFLLTDDHRWDALGVMGNKIIQTPNLDALANRGILFKKAYVTTAICMVSRASLLSGQYMSRHGINDFNTDFKKEALAQTYPALLKQAGYKLGFIGKWGIDVQNQPDSLYDYWAAAKEGQPKYELKNKSGKIIHHTDSVGKDITQFLDQFAGKEPFCLAVSFKAPHELDGNPPTYPVQERFKDLYKNVDIPDPVTADTKYWNSHPDFFRTDANIGRDRWKPLLSTPELRAETTRDYYRLITGVDEVVGDLVSQLKQLKIDEHTIIIFMGDNGFSLGEHGLEGKWFGFEESIRVPLIISGGGLSANLKHTQSNNIALNIDVAPTILSLAGVQVPGSMQGMDLIKSMQNKTSARKDFFYQHTFMGSPRLPKVEGVVTGDFKYMKYIEHGYEELYDTKNDPHETVNLAGNDVYSKKMAELRRRYEELRKQVR</sequence>
<evidence type="ECO:0000313" key="6">
    <source>
        <dbReference type="Proteomes" id="UP001164653"/>
    </source>
</evidence>
<proteinExistence type="inferred from homology"/>
<dbReference type="Gene3D" id="3.40.720.10">
    <property type="entry name" value="Alkaline Phosphatase, subunit A"/>
    <property type="match status" value="1"/>
</dbReference>
<reference evidence="5" key="1">
    <citation type="submission" date="2022-11" db="EMBL/GenBank/DDBJ databases">
        <title>Dyadobacter pollutisoli sp. nov., isolated from plastic dumped soil.</title>
        <authorList>
            <person name="Kim J.M."/>
            <person name="Kim K.R."/>
            <person name="Lee J.K."/>
            <person name="Hao L."/>
            <person name="Jeon C.O."/>
        </authorList>
    </citation>
    <scope>NUCLEOTIDE SEQUENCE</scope>
    <source>
        <strain evidence="5">U1</strain>
    </source>
</reference>
<accession>A0A9E8SSA9</accession>
<dbReference type="Proteomes" id="UP001164653">
    <property type="component" value="Chromosome"/>
</dbReference>
<dbReference type="PANTHER" id="PTHR42693:SF53">
    <property type="entry name" value="ENDO-4-O-SULFATASE"/>
    <property type="match status" value="1"/>
</dbReference>